<dbReference type="PANTHER" id="PTHR33908">
    <property type="entry name" value="MANNOSYLTRANSFERASE YKCB-RELATED"/>
    <property type="match status" value="1"/>
</dbReference>
<accession>A0A098GAN0</accession>
<keyword evidence="4 10" id="KW-0808">Transferase</keyword>
<name>A0A098GAN0_9GAMM</name>
<dbReference type="GO" id="GO:0005886">
    <property type="term" value="C:plasma membrane"/>
    <property type="evidence" value="ECO:0007669"/>
    <property type="project" value="UniProtKB-SubCell"/>
</dbReference>
<proteinExistence type="predicted"/>
<feature type="transmembrane region" description="Helical" evidence="8">
    <location>
        <begin position="83"/>
        <end position="101"/>
    </location>
</feature>
<reference evidence="11" key="1">
    <citation type="submission" date="2014-09" db="EMBL/GenBank/DDBJ databases">
        <authorList>
            <person name="Gomez-Valero L."/>
        </authorList>
    </citation>
    <scope>NUCLEOTIDE SEQUENCE [LARGE SCALE GENOMIC DNA]</scope>
    <source>
        <strain evidence="11">ATCC700992</strain>
    </source>
</reference>
<evidence type="ECO:0000256" key="8">
    <source>
        <dbReference type="SAM" id="Phobius"/>
    </source>
</evidence>
<dbReference type="OrthoDB" id="108054at2"/>
<dbReference type="PANTHER" id="PTHR33908:SF11">
    <property type="entry name" value="MEMBRANE PROTEIN"/>
    <property type="match status" value="1"/>
</dbReference>
<feature type="transmembrane region" description="Helical" evidence="8">
    <location>
        <begin position="244"/>
        <end position="266"/>
    </location>
</feature>
<protein>
    <submittedName>
        <fullName evidence="10">Putative dolichyl-phosphate mannosyltransferase</fullName>
    </submittedName>
</protein>
<dbReference type="Proteomes" id="UP000032430">
    <property type="component" value="Chromosome I"/>
</dbReference>
<keyword evidence="5 8" id="KW-0812">Transmembrane</keyword>
<evidence type="ECO:0000256" key="5">
    <source>
        <dbReference type="ARBA" id="ARBA00022692"/>
    </source>
</evidence>
<dbReference type="RefSeq" id="WP_084602219.1">
    <property type="nucleotide sequence ID" value="NZ_LN614827.1"/>
</dbReference>
<keyword evidence="3 10" id="KW-0328">Glycosyltransferase</keyword>
<keyword evidence="7 8" id="KW-0472">Membrane</keyword>
<evidence type="ECO:0000259" key="9">
    <source>
        <dbReference type="Pfam" id="PF13231"/>
    </source>
</evidence>
<dbReference type="GO" id="GO:0016763">
    <property type="term" value="F:pentosyltransferase activity"/>
    <property type="evidence" value="ECO:0007669"/>
    <property type="project" value="TreeGrafter"/>
</dbReference>
<feature type="transmembrane region" description="Helical" evidence="8">
    <location>
        <begin position="286"/>
        <end position="304"/>
    </location>
</feature>
<comment type="subcellular location">
    <subcellularLocation>
        <location evidence="1">Cell membrane</location>
        <topology evidence="1">Multi-pass membrane protein</topology>
    </subcellularLocation>
</comment>
<feature type="transmembrane region" description="Helical" evidence="8">
    <location>
        <begin position="136"/>
        <end position="154"/>
    </location>
</feature>
<feature type="transmembrane region" description="Helical" evidence="8">
    <location>
        <begin position="203"/>
        <end position="223"/>
    </location>
</feature>
<keyword evidence="11" id="KW-1185">Reference proteome</keyword>
<keyword evidence="6 8" id="KW-1133">Transmembrane helix</keyword>
<dbReference type="HOGENOM" id="CLU_016165_3_0_6"/>
<keyword evidence="2" id="KW-1003">Cell membrane</keyword>
<dbReference type="InterPro" id="IPR038731">
    <property type="entry name" value="RgtA/B/C-like"/>
</dbReference>
<evidence type="ECO:0000256" key="2">
    <source>
        <dbReference type="ARBA" id="ARBA00022475"/>
    </source>
</evidence>
<feature type="transmembrane region" description="Helical" evidence="8">
    <location>
        <begin position="20"/>
        <end position="40"/>
    </location>
</feature>
<feature type="domain" description="Glycosyltransferase RgtA/B/C/D-like" evidence="9">
    <location>
        <begin position="62"/>
        <end position="221"/>
    </location>
</feature>
<dbReference type="InterPro" id="IPR050297">
    <property type="entry name" value="LipidA_mod_glycosyltrf_83"/>
</dbReference>
<evidence type="ECO:0000256" key="7">
    <source>
        <dbReference type="ARBA" id="ARBA00023136"/>
    </source>
</evidence>
<evidence type="ECO:0000313" key="11">
    <source>
        <dbReference type="Proteomes" id="UP000032430"/>
    </source>
</evidence>
<dbReference type="KEGG" id="lfa:LFA_3712"/>
<dbReference type="STRING" id="1212491.LFA_3712"/>
<evidence type="ECO:0000256" key="1">
    <source>
        <dbReference type="ARBA" id="ARBA00004651"/>
    </source>
</evidence>
<feature type="transmembrane region" description="Helical" evidence="8">
    <location>
        <begin position="311"/>
        <end position="330"/>
    </location>
</feature>
<feature type="transmembrane region" description="Helical" evidence="8">
    <location>
        <begin position="336"/>
        <end position="357"/>
    </location>
</feature>
<evidence type="ECO:0000256" key="4">
    <source>
        <dbReference type="ARBA" id="ARBA00022679"/>
    </source>
</evidence>
<dbReference type="EMBL" id="LN614827">
    <property type="protein sequence ID" value="CEG59037.1"/>
    <property type="molecule type" value="Genomic_DNA"/>
</dbReference>
<dbReference type="Pfam" id="PF13231">
    <property type="entry name" value="PMT_2"/>
    <property type="match status" value="1"/>
</dbReference>
<sequence length="507" mass="58843">MTSLFKAYSASSQKAPKILFYLLMILVFSLLIHLFCMISTDLLVEEAYYWNYAQHLDFSYLDHPPMVALLIKLSTTVFGMNDFSVRLGSLLCWFLTMLFSYKLTSSIERNAGMYAVMFLSVLPFFFWQTLVITPDLPLLACWSAALYCLYRALISNEANYWYQAGIWLGLGMLSKYTIVLLGLATLFYITTTPSARFWFKRKEPYLCAVIAAVIFSPVIYWNATHEWISFLFQSKRRFASTTSIDLHYLLALVVLFITPLGVFGLWELLKKNTLANVQDAYNAIRFMRIFILIPLAFFALYSLNHEVNLNWIGPLFLALVPWLAMLMTNYPKKRNLWLGSAFLLLACYGGVTLFTVFNTSKVAQEKLFIKMVAWERLIKQFHQVAEQIEVETHKTPIFIPLDNFPIGSELSFYQAKFLSQGTIKKTYPIFGAHIFGLESLMYRFWSNGIELSGRPLILISKELWRFEMPDINKLTKEQSKLKKIWSYGQGQRVKNIPFYYKVVVMKH</sequence>
<evidence type="ECO:0000256" key="6">
    <source>
        <dbReference type="ARBA" id="ARBA00022989"/>
    </source>
</evidence>
<feature type="transmembrane region" description="Helical" evidence="8">
    <location>
        <begin position="166"/>
        <end position="191"/>
    </location>
</feature>
<gene>
    <name evidence="10" type="ORF">LFA_3712</name>
</gene>
<dbReference type="AlphaFoldDB" id="A0A098GAN0"/>
<feature type="transmembrane region" description="Helical" evidence="8">
    <location>
        <begin position="113"/>
        <end position="130"/>
    </location>
</feature>
<evidence type="ECO:0000313" key="10">
    <source>
        <dbReference type="EMBL" id="CEG59037.1"/>
    </source>
</evidence>
<evidence type="ECO:0000256" key="3">
    <source>
        <dbReference type="ARBA" id="ARBA00022676"/>
    </source>
</evidence>
<dbReference type="GO" id="GO:0009103">
    <property type="term" value="P:lipopolysaccharide biosynthetic process"/>
    <property type="evidence" value="ECO:0007669"/>
    <property type="project" value="UniProtKB-ARBA"/>
</dbReference>
<organism evidence="10 11">
    <name type="scientific">Legionella fallonii LLAP-10</name>
    <dbReference type="NCBI Taxonomy" id="1212491"/>
    <lineage>
        <taxon>Bacteria</taxon>
        <taxon>Pseudomonadati</taxon>
        <taxon>Pseudomonadota</taxon>
        <taxon>Gammaproteobacteria</taxon>
        <taxon>Legionellales</taxon>
        <taxon>Legionellaceae</taxon>
        <taxon>Legionella</taxon>
    </lineage>
</organism>